<feature type="domain" description="Protein kinase" evidence="2">
    <location>
        <begin position="24"/>
        <end position="303"/>
    </location>
</feature>
<organism evidence="3">
    <name type="scientific">viral metagenome</name>
    <dbReference type="NCBI Taxonomy" id="1070528"/>
    <lineage>
        <taxon>unclassified sequences</taxon>
        <taxon>metagenomes</taxon>
        <taxon>organismal metagenomes</taxon>
    </lineage>
</organism>
<dbReference type="AlphaFoldDB" id="A0A6C0I0B3"/>
<dbReference type="PANTHER" id="PTHR11909">
    <property type="entry name" value="CASEIN KINASE-RELATED"/>
    <property type="match status" value="1"/>
</dbReference>
<dbReference type="InterPro" id="IPR008271">
    <property type="entry name" value="Ser/Thr_kinase_AS"/>
</dbReference>
<dbReference type="InterPro" id="IPR050235">
    <property type="entry name" value="CK1_Ser-Thr_kinase"/>
</dbReference>
<dbReference type="Gene3D" id="1.10.510.10">
    <property type="entry name" value="Transferase(Phosphotransferase) domain 1"/>
    <property type="match status" value="1"/>
</dbReference>
<dbReference type="EMBL" id="MN740047">
    <property type="protein sequence ID" value="QHT85835.1"/>
    <property type="molecule type" value="Genomic_DNA"/>
</dbReference>
<dbReference type="Pfam" id="PF00069">
    <property type="entry name" value="Pkinase"/>
    <property type="match status" value="1"/>
</dbReference>
<dbReference type="SMART" id="SM00220">
    <property type="entry name" value="S_TKc"/>
    <property type="match status" value="1"/>
</dbReference>
<dbReference type="EC" id="2.7.11.1" evidence="1"/>
<evidence type="ECO:0000256" key="1">
    <source>
        <dbReference type="ARBA" id="ARBA00012513"/>
    </source>
</evidence>
<sequence length="303" mass="35468">MNKKDENKKSEKENLTEKIGNYIVNTQIIIAKGSFGKIYKGYHYKTGEPVAIKTENNEHNSLRHETRILQHLYEAGIKKIPPIYWYGKSTFENIQNQVLILPFYSSNLETYIKNKQTSQTHLSQLIIKCLDIVQQIHSKFVVHRDIKPANFMIKNGDIFLIDFGLATFYLDENSQHICDKESDIVGTIKYSSINIHEGHRFSRRDDIISLIYLYDYMANGGNIRWSPSQVVLTELIQNMKDSEFVAQVKYAWLQSKKQYLLALSKNIYSDFLNLYKLYEMVYGIGYKDEPPYSEIKKLFEQTI</sequence>
<dbReference type="InterPro" id="IPR000719">
    <property type="entry name" value="Prot_kinase_dom"/>
</dbReference>
<dbReference type="PROSITE" id="PS00108">
    <property type="entry name" value="PROTEIN_KINASE_ST"/>
    <property type="match status" value="1"/>
</dbReference>
<dbReference type="GO" id="GO:0005524">
    <property type="term" value="F:ATP binding"/>
    <property type="evidence" value="ECO:0007669"/>
    <property type="project" value="InterPro"/>
</dbReference>
<name>A0A6C0I0B3_9ZZZZ</name>
<dbReference type="GO" id="GO:0004674">
    <property type="term" value="F:protein serine/threonine kinase activity"/>
    <property type="evidence" value="ECO:0007669"/>
    <property type="project" value="UniProtKB-EC"/>
</dbReference>
<reference evidence="3" key="1">
    <citation type="journal article" date="2020" name="Nature">
        <title>Giant virus diversity and host interactions through global metagenomics.</title>
        <authorList>
            <person name="Schulz F."/>
            <person name="Roux S."/>
            <person name="Paez-Espino D."/>
            <person name="Jungbluth S."/>
            <person name="Walsh D.A."/>
            <person name="Denef V.J."/>
            <person name="McMahon K.D."/>
            <person name="Konstantinidis K.T."/>
            <person name="Eloe-Fadrosh E.A."/>
            <person name="Kyrpides N.C."/>
            <person name="Woyke T."/>
        </authorList>
    </citation>
    <scope>NUCLEOTIDE SEQUENCE</scope>
    <source>
        <strain evidence="3">GVMAG-M-3300023184-182</strain>
    </source>
</reference>
<proteinExistence type="predicted"/>
<dbReference type="PROSITE" id="PS50011">
    <property type="entry name" value="PROTEIN_KINASE_DOM"/>
    <property type="match status" value="1"/>
</dbReference>
<dbReference type="SUPFAM" id="SSF56112">
    <property type="entry name" value="Protein kinase-like (PK-like)"/>
    <property type="match status" value="1"/>
</dbReference>
<protein>
    <recommendedName>
        <fullName evidence="1">non-specific serine/threonine protein kinase</fullName>
        <ecNumber evidence="1">2.7.11.1</ecNumber>
    </recommendedName>
</protein>
<evidence type="ECO:0000313" key="3">
    <source>
        <dbReference type="EMBL" id="QHT85835.1"/>
    </source>
</evidence>
<accession>A0A6C0I0B3</accession>
<dbReference type="InterPro" id="IPR011009">
    <property type="entry name" value="Kinase-like_dom_sf"/>
</dbReference>
<evidence type="ECO:0000259" key="2">
    <source>
        <dbReference type="PROSITE" id="PS50011"/>
    </source>
</evidence>